<evidence type="ECO:0000313" key="1">
    <source>
        <dbReference type="EMBL" id="KKM25567.1"/>
    </source>
</evidence>
<dbReference type="AlphaFoldDB" id="A0A0F9IDQ1"/>
<comment type="caution">
    <text evidence="1">The sequence shown here is derived from an EMBL/GenBank/DDBJ whole genome shotgun (WGS) entry which is preliminary data.</text>
</comment>
<name>A0A0F9IDQ1_9ZZZZ</name>
<accession>A0A0F9IDQ1</accession>
<proteinExistence type="predicted"/>
<organism evidence="1">
    <name type="scientific">marine sediment metagenome</name>
    <dbReference type="NCBI Taxonomy" id="412755"/>
    <lineage>
        <taxon>unclassified sequences</taxon>
        <taxon>metagenomes</taxon>
        <taxon>ecological metagenomes</taxon>
    </lineage>
</organism>
<sequence length="49" mass="5869">MPQKKSLNKEELKAWGLLKNKNNYLFFERPTNSDGYCEKRKKNGCKNLY</sequence>
<protein>
    <submittedName>
        <fullName evidence="1">Uncharacterized protein</fullName>
    </submittedName>
</protein>
<gene>
    <name evidence="1" type="ORF">LCGC14_1593670</name>
</gene>
<reference evidence="1" key="1">
    <citation type="journal article" date="2015" name="Nature">
        <title>Complex archaea that bridge the gap between prokaryotes and eukaryotes.</title>
        <authorList>
            <person name="Spang A."/>
            <person name="Saw J.H."/>
            <person name="Jorgensen S.L."/>
            <person name="Zaremba-Niedzwiedzka K."/>
            <person name="Martijn J."/>
            <person name="Lind A.E."/>
            <person name="van Eijk R."/>
            <person name="Schleper C."/>
            <person name="Guy L."/>
            <person name="Ettema T.J."/>
        </authorList>
    </citation>
    <scope>NUCLEOTIDE SEQUENCE</scope>
</reference>
<dbReference type="EMBL" id="LAZR01012689">
    <property type="protein sequence ID" value="KKM25567.1"/>
    <property type="molecule type" value="Genomic_DNA"/>
</dbReference>